<dbReference type="OrthoDB" id="2121326at2759"/>
<dbReference type="PRINTS" id="PR00421">
    <property type="entry name" value="THIOREDOXIN"/>
</dbReference>
<dbReference type="Proteomes" id="UP001165085">
    <property type="component" value="Unassembled WGS sequence"/>
</dbReference>
<dbReference type="AlphaFoldDB" id="A0A9W7E2N0"/>
<dbReference type="PANTHER" id="PTHR46115">
    <property type="entry name" value="THIOREDOXIN-LIKE PROTEIN 1"/>
    <property type="match status" value="1"/>
</dbReference>
<reference evidence="4" key="1">
    <citation type="journal article" date="2023" name="Commun. Biol.">
        <title>Genome analysis of Parmales, the sister group of diatoms, reveals the evolutionary specialization of diatoms from phago-mixotrophs to photoautotrophs.</title>
        <authorList>
            <person name="Ban H."/>
            <person name="Sato S."/>
            <person name="Yoshikawa S."/>
            <person name="Yamada K."/>
            <person name="Nakamura Y."/>
            <person name="Ichinomiya M."/>
            <person name="Sato N."/>
            <person name="Blanc-Mathieu R."/>
            <person name="Endo H."/>
            <person name="Kuwata A."/>
            <person name="Ogata H."/>
        </authorList>
    </citation>
    <scope>NUCLEOTIDE SEQUENCE [LARGE SCALE GENOMIC DNA]</scope>
    <source>
        <strain evidence="4">NIES 3701</strain>
    </source>
</reference>
<dbReference type="Gene3D" id="3.40.30.10">
    <property type="entry name" value="Glutaredoxin"/>
    <property type="match status" value="1"/>
</dbReference>
<evidence type="ECO:0000313" key="3">
    <source>
        <dbReference type="EMBL" id="GMH63962.1"/>
    </source>
</evidence>
<protein>
    <recommendedName>
        <fullName evidence="2">Thioredoxin domain-containing protein</fullName>
    </recommendedName>
</protein>
<gene>
    <name evidence="3" type="ORF">TrST_g7695</name>
</gene>
<keyword evidence="1" id="KW-1015">Disulfide bond</keyword>
<comment type="caution">
    <text evidence="3">The sequence shown here is derived from an EMBL/GenBank/DDBJ whole genome shotgun (WGS) entry which is preliminary data.</text>
</comment>
<organism evidence="3 4">
    <name type="scientific">Triparma strigata</name>
    <dbReference type="NCBI Taxonomy" id="1606541"/>
    <lineage>
        <taxon>Eukaryota</taxon>
        <taxon>Sar</taxon>
        <taxon>Stramenopiles</taxon>
        <taxon>Ochrophyta</taxon>
        <taxon>Bolidophyceae</taxon>
        <taxon>Parmales</taxon>
        <taxon>Triparmaceae</taxon>
        <taxon>Triparma</taxon>
    </lineage>
</organism>
<evidence type="ECO:0000313" key="4">
    <source>
        <dbReference type="Proteomes" id="UP001165085"/>
    </source>
</evidence>
<dbReference type="Pfam" id="PF00085">
    <property type="entry name" value="Thioredoxin"/>
    <property type="match status" value="1"/>
</dbReference>
<evidence type="ECO:0000256" key="1">
    <source>
        <dbReference type="ARBA" id="ARBA00023157"/>
    </source>
</evidence>
<proteinExistence type="predicted"/>
<feature type="domain" description="Thioredoxin" evidence="2">
    <location>
        <begin position="30"/>
        <end position="161"/>
    </location>
</feature>
<dbReference type="EMBL" id="BRXY01000090">
    <property type="protein sequence ID" value="GMH63962.1"/>
    <property type="molecule type" value="Genomic_DNA"/>
</dbReference>
<name>A0A9W7E2N0_9STRA</name>
<evidence type="ECO:0000259" key="2">
    <source>
        <dbReference type="PROSITE" id="PS51352"/>
    </source>
</evidence>
<accession>A0A9W7E2N0</accession>
<dbReference type="PROSITE" id="PS51352">
    <property type="entry name" value="THIOREDOXIN_2"/>
    <property type="match status" value="1"/>
</dbReference>
<dbReference type="InterPro" id="IPR036249">
    <property type="entry name" value="Thioredoxin-like_sf"/>
</dbReference>
<keyword evidence="4" id="KW-1185">Reference proteome</keyword>
<dbReference type="CDD" id="cd02947">
    <property type="entry name" value="TRX_family"/>
    <property type="match status" value="1"/>
</dbReference>
<sequence>MFSLLFDFWNYLVEHPLLAVGLMFMLRNYFQSQQPFPTVDYGHVSSVVSKADFTKITKQENSTEKEGGEQPDHVLTIVDFYAVWCPPCKAAVPLYAKMSEDYYQKGVQFFKCDVEKSREISSQEGISAMPTFKVYRGGECVETIRGLSEAKIRAALDKALAEKTAASNEVSTE</sequence>
<dbReference type="SUPFAM" id="SSF52833">
    <property type="entry name" value="Thioredoxin-like"/>
    <property type="match status" value="1"/>
</dbReference>
<dbReference type="InterPro" id="IPR013766">
    <property type="entry name" value="Thioredoxin_domain"/>
</dbReference>